<dbReference type="Proteomes" id="UP000036356">
    <property type="component" value="Unassembled WGS sequence"/>
</dbReference>
<dbReference type="PANTHER" id="PTHR39341:SF1">
    <property type="entry name" value="DUF1858 DOMAIN-CONTAINING PROTEIN"/>
    <property type="match status" value="1"/>
</dbReference>
<dbReference type="STRING" id="476652.DEAC_c29660"/>
<proteinExistence type="predicted"/>
<dbReference type="InterPro" id="IPR038062">
    <property type="entry name" value="ScdA-like_N_sf"/>
</dbReference>
<evidence type="ECO:0000313" key="3">
    <source>
        <dbReference type="Proteomes" id="UP000036356"/>
    </source>
</evidence>
<dbReference type="InterPro" id="IPR023883">
    <property type="entry name" value="CHP03980_redox-disulphide"/>
</dbReference>
<organism evidence="2 3">
    <name type="scientific">Desulfosporosinus acididurans</name>
    <dbReference type="NCBI Taxonomy" id="476652"/>
    <lineage>
        <taxon>Bacteria</taxon>
        <taxon>Bacillati</taxon>
        <taxon>Bacillota</taxon>
        <taxon>Clostridia</taxon>
        <taxon>Eubacteriales</taxon>
        <taxon>Desulfitobacteriaceae</taxon>
        <taxon>Desulfosporosinus</taxon>
    </lineage>
</organism>
<evidence type="ECO:0000259" key="1">
    <source>
        <dbReference type="Pfam" id="PF08984"/>
    </source>
</evidence>
<dbReference type="EMBL" id="LDZY01000010">
    <property type="protein sequence ID" value="KLU64999.1"/>
    <property type="molecule type" value="Genomic_DNA"/>
</dbReference>
<dbReference type="InterPro" id="IPR015077">
    <property type="entry name" value="DUF1858"/>
</dbReference>
<gene>
    <name evidence="2" type="ORF">DEAC_c29660</name>
</gene>
<keyword evidence="3" id="KW-1185">Reference proteome</keyword>
<dbReference type="PATRIC" id="fig|476652.3.peg.3125"/>
<sequence length="66" mass="7041">MLTKEMTVGQVLKLYPQTVQIFLELGMHCLGCPSSATESLEGAALTHGRDPNKLVAQLNEAITGKG</sequence>
<feature type="domain" description="DUF1858" evidence="1">
    <location>
        <begin position="3"/>
        <end position="55"/>
    </location>
</feature>
<reference evidence="2 3" key="1">
    <citation type="submission" date="2015-06" db="EMBL/GenBank/DDBJ databases">
        <title>Draft genome of the moderately acidophilic sulfate reducer Candidatus Desulfosporosinus acididurans strain M1.</title>
        <authorList>
            <person name="Poehlein A."/>
            <person name="Petzsch P."/>
            <person name="Johnson B.D."/>
            <person name="Schloemann M."/>
            <person name="Daniel R."/>
            <person name="Muehling M."/>
        </authorList>
    </citation>
    <scope>NUCLEOTIDE SEQUENCE [LARGE SCALE GENOMIC DNA]</scope>
    <source>
        <strain evidence="2 3">M1</strain>
    </source>
</reference>
<dbReference type="SUPFAM" id="SSF140683">
    <property type="entry name" value="SP0561-like"/>
    <property type="match status" value="1"/>
</dbReference>
<dbReference type="NCBIfam" id="TIGR03980">
    <property type="entry name" value="prismane_assoc"/>
    <property type="match status" value="1"/>
</dbReference>
<dbReference type="Pfam" id="PF08984">
    <property type="entry name" value="DUF1858"/>
    <property type="match status" value="1"/>
</dbReference>
<dbReference type="AlphaFoldDB" id="A0A0J1FNB0"/>
<protein>
    <recommendedName>
        <fullName evidence="1">DUF1858 domain-containing protein</fullName>
    </recommendedName>
</protein>
<dbReference type="RefSeq" id="WP_047810792.1">
    <property type="nucleotide sequence ID" value="NZ_LDZY01000010.1"/>
</dbReference>
<dbReference type="Gene3D" id="1.10.3910.10">
    <property type="entry name" value="SP0561-like"/>
    <property type="match status" value="1"/>
</dbReference>
<dbReference type="PANTHER" id="PTHR39341">
    <property type="entry name" value="BSL7085 PROTEIN"/>
    <property type="match status" value="1"/>
</dbReference>
<accession>A0A0J1FNB0</accession>
<comment type="caution">
    <text evidence="2">The sequence shown here is derived from an EMBL/GenBank/DDBJ whole genome shotgun (WGS) entry which is preliminary data.</text>
</comment>
<name>A0A0J1FNB0_9FIRM</name>
<evidence type="ECO:0000313" key="2">
    <source>
        <dbReference type="EMBL" id="KLU64999.1"/>
    </source>
</evidence>